<accession>A0A4Q9MDR1</accession>
<organism evidence="1">
    <name type="scientific">Dichomitus squalens</name>
    <dbReference type="NCBI Taxonomy" id="114155"/>
    <lineage>
        <taxon>Eukaryota</taxon>
        <taxon>Fungi</taxon>
        <taxon>Dikarya</taxon>
        <taxon>Basidiomycota</taxon>
        <taxon>Agaricomycotina</taxon>
        <taxon>Agaricomycetes</taxon>
        <taxon>Polyporales</taxon>
        <taxon>Polyporaceae</taxon>
        <taxon>Dichomitus</taxon>
    </lineage>
</organism>
<protein>
    <submittedName>
        <fullName evidence="1">Uncharacterized protein</fullName>
    </submittedName>
</protein>
<evidence type="ECO:0000313" key="1">
    <source>
        <dbReference type="EMBL" id="TBU24558.1"/>
    </source>
</evidence>
<dbReference type="AlphaFoldDB" id="A0A4Q9MDR1"/>
<sequence length="291" mass="32981">MHFFECSWDPDQVTESSDRLLELAHHIKFGYALRLFWTSSLGVDDVITYLADHAPEGKQWPLCELYLMSPTLLSTNLASVLLRRCHETLQTLCIDVTSYLIQNLLEDRPFALLDHWRSLPIRACLHLETLVVTFCNVPADDSELRTQGYRKACLEANLELVNSAPPSLTLLLVQFGNGDTDEMSHVRSWDLPDFALYWFSLDNAIMRLPVLQVVAFAFSPPQVVEWATLHERTIFINNNNSNPPLELGLEEDAACKAFLESALPQTYAKGLIKLVLKDETIGSFAADRTNR</sequence>
<dbReference type="OrthoDB" id="2756741at2759"/>
<dbReference type="EMBL" id="ML143477">
    <property type="protein sequence ID" value="TBU24558.1"/>
    <property type="molecule type" value="Genomic_DNA"/>
</dbReference>
<reference evidence="1" key="1">
    <citation type="submission" date="2019-01" db="EMBL/GenBank/DDBJ databases">
        <title>Draft genome sequences of three monokaryotic isolates of the white-rot basidiomycete fungus Dichomitus squalens.</title>
        <authorList>
            <consortium name="DOE Joint Genome Institute"/>
            <person name="Lopez S.C."/>
            <person name="Andreopoulos B."/>
            <person name="Pangilinan J."/>
            <person name="Lipzen A."/>
            <person name="Riley R."/>
            <person name="Ahrendt S."/>
            <person name="Ng V."/>
            <person name="Barry K."/>
            <person name="Daum C."/>
            <person name="Grigoriev I.V."/>
            <person name="Hilden K.S."/>
            <person name="Makela M.R."/>
            <person name="de Vries R.P."/>
        </authorList>
    </citation>
    <scope>NUCLEOTIDE SEQUENCE [LARGE SCALE GENOMIC DNA]</scope>
    <source>
        <strain evidence="1">OM18370.1</strain>
    </source>
</reference>
<gene>
    <name evidence="1" type="ORF">BD311DRAFT_809878</name>
</gene>
<proteinExistence type="predicted"/>
<dbReference type="Proteomes" id="UP000292957">
    <property type="component" value="Unassembled WGS sequence"/>
</dbReference>
<name>A0A4Q9MDR1_9APHY</name>